<evidence type="ECO:0000256" key="2">
    <source>
        <dbReference type="SAM" id="MobiDB-lite"/>
    </source>
</evidence>
<sequence>MHFVEVAVQNVRGFAPAGRFALKPGYLVLKPPADMSPLAGLALALLYADGRGGDASFAASAQKPGKAALTLVGQDSVTYRVLRELGGGGSLHRLNPSTKQPELVTQDTTEANQFLRGQVGLPPRTTFEQLFCLQSAQLPSRRPRGAGRPASTSGLGLRSAGSSPGMPALHSPSSAGMPALRSPSSPGMAISASGLGGLQTVMPASDIPAAEAKVRELEKELVFCKEVDNLQFEVDGLNSQVFDLESKLRSTDSLKEKLREAEAAWSAEPTPESFGLPQDIVARAERYSRTLARRDEALARLNSEREVAEEEAARLPDVEPLVRNRNFLIAMAAGVACFIAGFFFTNAGRYIALLDIPAFGFAAVLALRYVDELQYKDKILRRGEMFVVREKKILEEFEAEAGPVRKALEVFDVDTPKDIAPRLQRREQLGAEVAQLRAELVSMERHPELVEAADQLPVIRQQIELLNAKIAEKGSFVRDVREVERELLRLKESIALARNPQLAGAGMMPGAEMGTGMEPLEDPSPVLLSLAGDLLATDVHAVVGMMRERCVQYFSALTERRYVGVEWDRDGRTMVVAASGRRMPVGELAPREVDLFFLSLRLTVVEKVSARVKLPLLVEDALVGVDETRLPLLGRMLKHLGSLTQVLHVTSHAGFTQMSDGTVTL</sequence>
<dbReference type="Gene3D" id="3.40.50.300">
    <property type="entry name" value="P-loop containing nucleotide triphosphate hydrolases"/>
    <property type="match status" value="1"/>
</dbReference>
<keyword evidence="3" id="KW-1133">Transmembrane helix</keyword>
<keyword evidence="5" id="KW-1185">Reference proteome</keyword>
<dbReference type="PANTHER" id="PTHR41259">
    <property type="entry name" value="DOUBLE-STRAND BREAK REPAIR RAD50 ATPASE, PUTATIVE-RELATED"/>
    <property type="match status" value="1"/>
</dbReference>
<feature type="transmembrane region" description="Helical" evidence="3">
    <location>
        <begin position="350"/>
        <end position="370"/>
    </location>
</feature>
<dbReference type="RefSeq" id="WP_395824102.1">
    <property type="nucleotide sequence ID" value="NZ_CP043494.1"/>
</dbReference>
<organism evidence="4 5">
    <name type="scientific">Archangium minus</name>
    <dbReference type="NCBI Taxonomy" id="83450"/>
    <lineage>
        <taxon>Bacteria</taxon>
        <taxon>Pseudomonadati</taxon>
        <taxon>Myxococcota</taxon>
        <taxon>Myxococcia</taxon>
        <taxon>Myxococcales</taxon>
        <taxon>Cystobacterineae</taxon>
        <taxon>Archangiaceae</taxon>
        <taxon>Archangium</taxon>
    </lineage>
</organism>
<reference evidence="4 5" key="1">
    <citation type="submission" date="2019-08" db="EMBL/GenBank/DDBJ databases">
        <title>Archangium and Cystobacter genomes.</title>
        <authorList>
            <person name="Chen I.-C.K."/>
            <person name="Wielgoss S."/>
        </authorList>
    </citation>
    <scope>NUCLEOTIDE SEQUENCE [LARGE SCALE GENOMIC DNA]</scope>
    <source>
        <strain evidence="4 5">Cbm 6</strain>
    </source>
</reference>
<dbReference type="Proteomes" id="UP001611383">
    <property type="component" value="Chromosome"/>
</dbReference>
<keyword evidence="1" id="KW-0175">Coiled coil</keyword>
<name>A0ABY9WTC2_9BACT</name>
<protein>
    <submittedName>
        <fullName evidence="4">Chromosome segregation protein SMC</fullName>
    </submittedName>
</protein>
<evidence type="ECO:0000313" key="5">
    <source>
        <dbReference type="Proteomes" id="UP001611383"/>
    </source>
</evidence>
<keyword evidence="3" id="KW-0812">Transmembrane</keyword>
<keyword evidence="3" id="KW-0472">Membrane</keyword>
<feature type="coiled-coil region" evidence="1">
    <location>
        <begin position="207"/>
        <end position="264"/>
    </location>
</feature>
<proteinExistence type="predicted"/>
<accession>A0ABY9WTC2</accession>
<dbReference type="PANTHER" id="PTHR41259:SF1">
    <property type="entry name" value="DOUBLE-STRAND BREAK REPAIR RAD50 ATPASE, PUTATIVE-RELATED"/>
    <property type="match status" value="1"/>
</dbReference>
<feature type="region of interest" description="Disordered" evidence="2">
    <location>
        <begin position="138"/>
        <end position="186"/>
    </location>
</feature>
<gene>
    <name evidence="4" type="ORF">F0U60_25075</name>
</gene>
<evidence type="ECO:0000313" key="4">
    <source>
        <dbReference type="EMBL" id="WNG47035.1"/>
    </source>
</evidence>
<feature type="transmembrane region" description="Helical" evidence="3">
    <location>
        <begin position="327"/>
        <end position="344"/>
    </location>
</feature>
<dbReference type="EMBL" id="CP043494">
    <property type="protein sequence ID" value="WNG47035.1"/>
    <property type="molecule type" value="Genomic_DNA"/>
</dbReference>
<evidence type="ECO:0000256" key="1">
    <source>
        <dbReference type="SAM" id="Coils"/>
    </source>
</evidence>
<dbReference type="InterPro" id="IPR027417">
    <property type="entry name" value="P-loop_NTPase"/>
</dbReference>
<evidence type="ECO:0000256" key="3">
    <source>
        <dbReference type="SAM" id="Phobius"/>
    </source>
</evidence>